<dbReference type="GO" id="GO:0046872">
    <property type="term" value="F:metal ion binding"/>
    <property type="evidence" value="ECO:0007669"/>
    <property type="project" value="InterPro"/>
</dbReference>
<comment type="caution">
    <text evidence="1">The sequence shown here is derived from an EMBL/GenBank/DDBJ whole genome shotgun (WGS) entry which is preliminary data.</text>
</comment>
<reference evidence="1 2" key="1">
    <citation type="submission" date="2009-07" db="EMBL/GenBank/DDBJ databases">
        <authorList>
            <person name="Madupu R."/>
            <person name="Sebastian Y."/>
            <person name="Durkin A.S."/>
            <person name="Torralba M."/>
            <person name="Methe B."/>
            <person name="Sutton G.G."/>
            <person name="Strausberg R.L."/>
            <person name="Nelson K.E."/>
        </authorList>
    </citation>
    <scope>NUCLEOTIDE SEQUENCE [LARGE SCALE GENOMIC DNA]</scope>
    <source>
        <strain evidence="1 2">ATCC 35580</strain>
    </source>
</reference>
<dbReference type="Gene3D" id="3.30.830.10">
    <property type="entry name" value="Metalloenzyme, LuxS/M16 peptidase-like"/>
    <property type="match status" value="1"/>
</dbReference>
<protein>
    <submittedName>
        <fullName evidence="1">Peptidase, M16 family</fullName>
    </submittedName>
</protein>
<dbReference type="STRING" id="596324.TREVI0001_2576"/>
<sequence>MDNLTHGFKIISKTALDEMQAEGIFARHCATGLEVYHIHNDDNENLFAFAFMTAPENGSGVAHILEHSVLCGSKNYPLKDSLFDTFQAER</sequence>
<evidence type="ECO:0000313" key="2">
    <source>
        <dbReference type="Proteomes" id="UP000004509"/>
    </source>
</evidence>
<dbReference type="EMBL" id="ACYH01000013">
    <property type="protein sequence ID" value="EEV21051.1"/>
    <property type="molecule type" value="Genomic_DNA"/>
</dbReference>
<accession>C8PNE6</accession>
<dbReference type="InterPro" id="IPR011249">
    <property type="entry name" value="Metalloenz_LuxS/M16"/>
</dbReference>
<dbReference type="MEROPS" id="M16.018"/>
<evidence type="ECO:0000313" key="1">
    <source>
        <dbReference type="EMBL" id="EEV21051.1"/>
    </source>
</evidence>
<dbReference type="eggNOG" id="COG1026">
    <property type="taxonomic scope" value="Bacteria"/>
</dbReference>
<proteinExistence type="predicted"/>
<dbReference type="PANTHER" id="PTHR43016">
    <property type="entry name" value="PRESEQUENCE PROTEASE"/>
    <property type="match status" value="1"/>
</dbReference>
<organism evidence="1 2">
    <name type="scientific">Treponema vincentii ATCC 35580</name>
    <dbReference type="NCBI Taxonomy" id="596324"/>
    <lineage>
        <taxon>Bacteria</taxon>
        <taxon>Pseudomonadati</taxon>
        <taxon>Spirochaetota</taxon>
        <taxon>Spirochaetia</taxon>
        <taxon>Spirochaetales</taxon>
        <taxon>Treponemataceae</taxon>
        <taxon>Treponema</taxon>
    </lineage>
</organism>
<dbReference type="PANTHER" id="PTHR43016:SF13">
    <property type="entry name" value="PRESEQUENCE PROTEASE, MITOCHONDRIAL"/>
    <property type="match status" value="1"/>
</dbReference>
<dbReference type="AlphaFoldDB" id="C8PNE6"/>
<name>C8PNE6_9SPIR</name>
<dbReference type="SUPFAM" id="SSF63411">
    <property type="entry name" value="LuxS/MPP-like metallohydrolase"/>
    <property type="match status" value="1"/>
</dbReference>
<dbReference type="Proteomes" id="UP000004509">
    <property type="component" value="Unassembled WGS sequence"/>
</dbReference>
<gene>
    <name evidence="1" type="ORF">TREVI0001_2576</name>
</gene>